<comment type="caution">
    <text evidence="5">The sequence shown here is derived from an EMBL/GenBank/DDBJ whole genome shotgun (WGS) entry which is preliminary data.</text>
</comment>
<dbReference type="InterPro" id="IPR000223">
    <property type="entry name" value="Pept_S26A_signal_pept_1"/>
</dbReference>
<evidence type="ECO:0000256" key="3">
    <source>
        <dbReference type="RuleBase" id="RU362042"/>
    </source>
</evidence>
<evidence type="ECO:0000313" key="6">
    <source>
        <dbReference type="Proteomes" id="UP000652477"/>
    </source>
</evidence>
<comment type="similarity">
    <text evidence="2 3">Belongs to the peptidase S26 family.</text>
</comment>
<gene>
    <name evidence="5" type="primary">lepB</name>
    <name evidence="5" type="ORF">H8S37_01575</name>
</gene>
<reference evidence="5" key="1">
    <citation type="submission" date="2020-08" db="EMBL/GenBank/DDBJ databases">
        <title>Genome public.</title>
        <authorList>
            <person name="Liu C."/>
            <person name="Sun Q."/>
        </authorList>
    </citation>
    <scope>NUCLEOTIDE SEQUENCE</scope>
    <source>
        <strain evidence="5">NSJ-55</strain>
    </source>
</reference>
<accession>A0A923LFF5</accession>
<comment type="subcellular location">
    <subcellularLocation>
        <location evidence="1">Cell membrane</location>
        <topology evidence="1">Single-pass type II membrane protein</topology>
    </subcellularLocation>
    <subcellularLocation>
        <location evidence="3">Membrane</location>
        <topology evidence="3">Single-pass type II membrane protein</topology>
    </subcellularLocation>
</comment>
<comment type="catalytic activity">
    <reaction evidence="3">
        <text>Cleavage of hydrophobic, N-terminal signal or leader sequences from secreted and periplasmic proteins.</text>
        <dbReference type="EC" id="3.4.21.89"/>
    </reaction>
</comment>
<evidence type="ECO:0000259" key="4">
    <source>
        <dbReference type="Pfam" id="PF10502"/>
    </source>
</evidence>
<dbReference type="GO" id="GO:0004252">
    <property type="term" value="F:serine-type endopeptidase activity"/>
    <property type="evidence" value="ECO:0007669"/>
    <property type="project" value="InterPro"/>
</dbReference>
<sequence length="194" mass="22748">MRQKKGQYRKKNREIEKMKRKPVKEGEKDTVHEIKGLYIRLVYKIVIGFLVCWILFFGVFGIFTATDESMYPYIRDGDILFYYRLAQDYSQDDTIVYEAEKNKLIGRIVAGGGDTVDFTDDGYLMINGSVQQEEFFFPVNREEVEVYLPCIVPEDSVFILCDYRTDGKDSRQYGTVEKTDISGRIFTLIRRRGF</sequence>
<keyword evidence="3" id="KW-0812">Transmembrane</keyword>
<feature type="domain" description="Peptidase S26" evidence="4">
    <location>
        <begin position="40"/>
        <end position="186"/>
    </location>
</feature>
<dbReference type="GO" id="GO:0005886">
    <property type="term" value="C:plasma membrane"/>
    <property type="evidence" value="ECO:0007669"/>
    <property type="project" value="UniProtKB-SubCell"/>
</dbReference>
<keyword evidence="6" id="KW-1185">Reference proteome</keyword>
<protein>
    <recommendedName>
        <fullName evidence="3">Signal peptidase I</fullName>
        <ecNumber evidence="3">3.4.21.89</ecNumber>
    </recommendedName>
</protein>
<dbReference type="PANTHER" id="PTHR43390">
    <property type="entry name" value="SIGNAL PEPTIDASE I"/>
    <property type="match status" value="1"/>
</dbReference>
<keyword evidence="3" id="KW-1133">Transmembrane helix</keyword>
<name>A0A923LFF5_9FIRM</name>
<feature type="transmembrane region" description="Helical" evidence="3">
    <location>
        <begin position="41"/>
        <end position="63"/>
    </location>
</feature>
<dbReference type="NCBIfam" id="TIGR02227">
    <property type="entry name" value="sigpep_I_bact"/>
    <property type="match status" value="1"/>
</dbReference>
<dbReference type="PANTHER" id="PTHR43390:SF1">
    <property type="entry name" value="CHLOROPLAST PROCESSING PEPTIDASE"/>
    <property type="match status" value="1"/>
</dbReference>
<dbReference type="PRINTS" id="PR00727">
    <property type="entry name" value="LEADERPTASE"/>
</dbReference>
<dbReference type="GO" id="GO:0009003">
    <property type="term" value="F:signal peptidase activity"/>
    <property type="evidence" value="ECO:0007669"/>
    <property type="project" value="UniProtKB-EC"/>
</dbReference>
<dbReference type="Pfam" id="PF10502">
    <property type="entry name" value="Peptidase_S26"/>
    <property type="match status" value="1"/>
</dbReference>
<dbReference type="EMBL" id="JACOPF010000001">
    <property type="protein sequence ID" value="MBC5687626.1"/>
    <property type="molecule type" value="Genomic_DNA"/>
</dbReference>
<dbReference type="EC" id="3.4.21.89" evidence="3"/>
<dbReference type="SUPFAM" id="SSF51306">
    <property type="entry name" value="LexA/Signal peptidase"/>
    <property type="match status" value="1"/>
</dbReference>
<keyword evidence="3" id="KW-0645">Protease</keyword>
<keyword evidence="3 5" id="KW-0378">Hydrolase</keyword>
<dbReference type="Gene3D" id="2.10.109.10">
    <property type="entry name" value="Umud Fragment, subunit A"/>
    <property type="match status" value="1"/>
</dbReference>
<dbReference type="InterPro" id="IPR019533">
    <property type="entry name" value="Peptidase_S26"/>
</dbReference>
<keyword evidence="3" id="KW-0472">Membrane</keyword>
<evidence type="ECO:0000313" key="5">
    <source>
        <dbReference type="EMBL" id="MBC5687626.1"/>
    </source>
</evidence>
<dbReference type="AlphaFoldDB" id="A0A923LFF5"/>
<proteinExistence type="inferred from homology"/>
<dbReference type="CDD" id="cd06462">
    <property type="entry name" value="Peptidase_S24_S26"/>
    <property type="match status" value="1"/>
</dbReference>
<evidence type="ECO:0000256" key="2">
    <source>
        <dbReference type="ARBA" id="ARBA00009370"/>
    </source>
</evidence>
<dbReference type="Proteomes" id="UP000652477">
    <property type="component" value="Unassembled WGS sequence"/>
</dbReference>
<evidence type="ECO:0000256" key="1">
    <source>
        <dbReference type="ARBA" id="ARBA00004401"/>
    </source>
</evidence>
<organism evidence="5 6">
    <name type="scientific">Mediterraneibacter hominis</name>
    <dbReference type="NCBI Taxonomy" id="2763054"/>
    <lineage>
        <taxon>Bacteria</taxon>
        <taxon>Bacillati</taxon>
        <taxon>Bacillota</taxon>
        <taxon>Clostridia</taxon>
        <taxon>Lachnospirales</taxon>
        <taxon>Lachnospiraceae</taxon>
        <taxon>Mediterraneibacter</taxon>
    </lineage>
</organism>
<dbReference type="RefSeq" id="WP_186874303.1">
    <property type="nucleotide sequence ID" value="NZ_JACOPF010000001.1"/>
</dbReference>
<dbReference type="InterPro" id="IPR036286">
    <property type="entry name" value="LexA/Signal_pep-like_sf"/>
</dbReference>
<dbReference type="GO" id="GO:0006465">
    <property type="term" value="P:signal peptide processing"/>
    <property type="evidence" value="ECO:0007669"/>
    <property type="project" value="InterPro"/>
</dbReference>